<dbReference type="GO" id="GO:0005506">
    <property type="term" value="F:iron ion binding"/>
    <property type="evidence" value="ECO:0007669"/>
    <property type="project" value="InterPro"/>
</dbReference>
<reference evidence="6 7" key="1">
    <citation type="submission" date="2017-02" db="EMBL/GenBank/DDBJ databases">
        <authorList>
            <person name="Peterson S.W."/>
        </authorList>
    </citation>
    <scope>NUCLEOTIDE SEQUENCE [LARGE SCALE GENOMIC DNA]</scope>
    <source>
        <strain evidence="6 7">DSM 18034</strain>
    </source>
</reference>
<dbReference type="STRING" id="1121442.SAMN02745702_02593"/>
<sequence>MKKSIATMSRRGFMKAAGIACGYAVLGVNLTKEAVAAAMEFVGIRQAAVYKADATIYKFRKSQDNPAIMSLYAKDGFLHEGPCGEKSHHLLHTHYVDRSASLKALKAKGVELKF</sequence>
<dbReference type="GO" id="GO:0042597">
    <property type="term" value="C:periplasmic space"/>
    <property type="evidence" value="ECO:0007669"/>
    <property type="project" value="UniProtKB-SubCell"/>
</dbReference>
<evidence type="ECO:0000313" key="7">
    <source>
        <dbReference type="Proteomes" id="UP000189733"/>
    </source>
</evidence>
<dbReference type="GO" id="GO:0009055">
    <property type="term" value="F:electron transfer activity"/>
    <property type="evidence" value="ECO:0007669"/>
    <property type="project" value="InterPro"/>
</dbReference>
<evidence type="ECO:0000256" key="1">
    <source>
        <dbReference type="ARBA" id="ARBA00004418"/>
    </source>
</evidence>
<keyword evidence="4" id="KW-0408">Iron</keyword>
<dbReference type="Gene3D" id="4.10.260.20">
    <property type="entry name" value="Iron hydrogenase, small subunit"/>
    <property type="match status" value="1"/>
</dbReference>
<dbReference type="GO" id="GO:0008901">
    <property type="term" value="F:ferredoxin hydrogenase activity"/>
    <property type="evidence" value="ECO:0007669"/>
    <property type="project" value="InterPro"/>
</dbReference>
<evidence type="ECO:0000256" key="4">
    <source>
        <dbReference type="ARBA" id="ARBA00023014"/>
    </source>
</evidence>
<dbReference type="SUPFAM" id="SSF48674">
    <property type="entry name" value="Fe-only hydrogenase smaller subunit"/>
    <property type="match status" value="1"/>
</dbReference>
<dbReference type="OrthoDB" id="5460598at2"/>
<proteinExistence type="predicted"/>
<accession>A0A1T4WRG1</accession>
<dbReference type="InterPro" id="IPR008953">
    <property type="entry name" value="Fe_hydrogenase_HydB"/>
</dbReference>
<dbReference type="NCBIfam" id="TIGR01409">
    <property type="entry name" value="TAT_signal_seq"/>
    <property type="match status" value="1"/>
</dbReference>
<evidence type="ECO:0000256" key="3">
    <source>
        <dbReference type="ARBA" id="ARBA00022723"/>
    </source>
</evidence>
<dbReference type="EMBL" id="FUYA01000010">
    <property type="protein sequence ID" value="SKA79943.1"/>
    <property type="molecule type" value="Genomic_DNA"/>
</dbReference>
<keyword evidence="3" id="KW-0479">Metal-binding</keyword>
<keyword evidence="4" id="KW-0411">Iron-sulfur</keyword>
<dbReference type="InterPro" id="IPR003149">
    <property type="entry name" value="Fe_hydrogenase_ssu"/>
</dbReference>
<evidence type="ECO:0000256" key="2">
    <source>
        <dbReference type="ARBA" id="ARBA00011771"/>
    </source>
</evidence>
<comment type="subunit">
    <text evidence="2">Heterodimer of a large and a small subunit.</text>
</comment>
<gene>
    <name evidence="6" type="ORF">SAMN02745702_02593</name>
</gene>
<evidence type="ECO:0000313" key="6">
    <source>
        <dbReference type="EMBL" id="SKA79943.1"/>
    </source>
</evidence>
<dbReference type="AlphaFoldDB" id="A0A1T4WRG1"/>
<dbReference type="InterPro" id="IPR036991">
    <property type="entry name" value="Fe_hydrogenase_ssu_sf"/>
</dbReference>
<dbReference type="RefSeq" id="WP_078685863.1">
    <property type="nucleotide sequence ID" value="NZ_FUYA01000010.1"/>
</dbReference>
<feature type="domain" description="Iron hydrogenase small subunit" evidence="5">
    <location>
        <begin position="36"/>
        <end position="99"/>
    </location>
</feature>
<dbReference type="Proteomes" id="UP000189733">
    <property type="component" value="Unassembled WGS sequence"/>
</dbReference>
<dbReference type="SMART" id="SM00902">
    <property type="entry name" value="Fe_hyd_SSU"/>
    <property type="match status" value="1"/>
</dbReference>
<comment type="subcellular location">
    <subcellularLocation>
        <location evidence="1">Periplasm</location>
    </subcellularLocation>
</comment>
<evidence type="ECO:0000259" key="5">
    <source>
        <dbReference type="SMART" id="SM00902"/>
    </source>
</evidence>
<keyword evidence="7" id="KW-1185">Reference proteome</keyword>
<organism evidence="6 7">
    <name type="scientific">Desulfobaculum bizertense DSM 18034</name>
    <dbReference type="NCBI Taxonomy" id="1121442"/>
    <lineage>
        <taxon>Bacteria</taxon>
        <taxon>Pseudomonadati</taxon>
        <taxon>Thermodesulfobacteriota</taxon>
        <taxon>Desulfovibrionia</taxon>
        <taxon>Desulfovibrionales</taxon>
        <taxon>Desulfovibrionaceae</taxon>
        <taxon>Desulfobaculum</taxon>
    </lineage>
</organism>
<dbReference type="Pfam" id="PF02256">
    <property type="entry name" value="Fe_hyd_SSU"/>
    <property type="match status" value="1"/>
</dbReference>
<protein>
    <submittedName>
        <fullName evidence="6">Ferredoxin hydrogenase small subunit</fullName>
    </submittedName>
</protein>
<dbReference type="InterPro" id="IPR019546">
    <property type="entry name" value="TAT_signal_bac_arc"/>
</dbReference>
<name>A0A1T4WRG1_9BACT</name>
<dbReference type="GO" id="GO:0051536">
    <property type="term" value="F:iron-sulfur cluster binding"/>
    <property type="evidence" value="ECO:0007669"/>
    <property type="project" value="UniProtKB-KW"/>
</dbReference>
<dbReference type="InterPro" id="IPR006311">
    <property type="entry name" value="TAT_signal"/>
</dbReference>
<dbReference type="PROSITE" id="PS51318">
    <property type="entry name" value="TAT"/>
    <property type="match status" value="1"/>
</dbReference>